<reference evidence="1 2" key="2">
    <citation type="submission" date="2018-11" db="EMBL/GenBank/DDBJ databases">
        <authorList>
            <consortium name="Pathogen Informatics"/>
        </authorList>
    </citation>
    <scope>NUCLEOTIDE SEQUENCE [LARGE SCALE GENOMIC DNA]</scope>
    <source>
        <strain evidence="1 2">Egypt</strain>
    </source>
</reference>
<proteinExistence type="predicted"/>
<accession>A0A183A3H2</accession>
<evidence type="ECO:0000313" key="3">
    <source>
        <dbReference type="WBParaSite" id="ECPE_0000150701-mRNA-1"/>
    </source>
</evidence>
<dbReference type="Proteomes" id="UP000272942">
    <property type="component" value="Unassembled WGS sequence"/>
</dbReference>
<dbReference type="WBParaSite" id="ECPE_0000150701-mRNA-1">
    <property type="protein sequence ID" value="ECPE_0000150701-mRNA-1"/>
    <property type="gene ID" value="ECPE_0000150701"/>
</dbReference>
<dbReference type="EMBL" id="UZAN01010102">
    <property type="protein sequence ID" value="VDP40197.1"/>
    <property type="molecule type" value="Genomic_DNA"/>
</dbReference>
<name>A0A183A3H2_9TREM</name>
<gene>
    <name evidence="1" type="ORF">ECPE_LOCUS1506</name>
</gene>
<dbReference type="AlphaFoldDB" id="A0A183A3H2"/>
<evidence type="ECO:0000313" key="2">
    <source>
        <dbReference type="Proteomes" id="UP000272942"/>
    </source>
</evidence>
<organism evidence="3">
    <name type="scientific">Echinostoma caproni</name>
    <dbReference type="NCBI Taxonomy" id="27848"/>
    <lineage>
        <taxon>Eukaryota</taxon>
        <taxon>Metazoa</taxon>
        <taxon>Spiralia</taxon>
        <taxon>Lophotrochozoa</taxon>
        <taxon>Platyhelminthes</taxon>
        <taxon>Trematoda</taxon>
        <taxon>Digenea</taxon>
        <taxon>Plagiorchiida</taxon>
        <taxon>Echinostomata</taxon>
        <taxon>Echinostomatoidea</taxon>
        <taxon>Echinostomatidae</taxon>
        <taxon>Echinostoma</taxon>
    </lineage>
</organism>
<sequence>MEIPVIEPMKLHASPSEIEEWVERFELWCNIPKEGMQNHSVVFLTLSGRQLHSLVKNLTFSNVPPELPFEKLKSLLRDHNHPVDCQATERTKFTSMNKAGNMP</sequence>
<protein>
    <submittedName>
        <fullName evidence="1 3">Uncharacterized protein</fullName>
    </submittedName>
</protein>
<dbReference type="OrthoDB" id="10064127at2759"/>
<evidence type="ECO:0000313" key="1">
    <source>
        <dbReference type="EMBL" id="VDP40197.1"/>
    </source>
</evidence>
<keyword evidence="2" id="KW-1185">Reference proteome</keyword>
<reference evidence="3" key="1">
    <citation type="submission" date="2016-06" db="UniProtKB">
        <authorList>
            <consortium name="WormBaseParasite"/>
        </authorList>
    </citation>
    <scope>IDENTIFICATION</scope>
</reference>